<name>A0A7J6X8U4_THATH</name>
<reference evidence="1 2" key="1">
    <citation type="submission" date="2020-06" db="EMBL/GenBank/DDBJ databases">
        <title>Transcriptomic and genomic resources for Thalictrum thalictroides and T. hernandezii: Facilitating candidate gene discovery in an emerging model plant lineage.</title>
        <authorList>
            <person name="Arias T."/>
            <person name="Riano-Pachon D.M."/>
            <person name="Di Stilio V.S."/>
        </authorList>
    </citation>
    <scope>NUCLEOTIDE SEQUENCE [LARGE SCALE GENOMIC DNA]</scope>
    <source>
        <strain evidence="2">cv. WT478/WT964</strain>
        <tissue evidence="1">Leaves</tissue>
    </source>
</reference>
<evidence type="ECO:0000313" key="1">
    <source>
        <dbReference type="EMBL" id="KAF5206144.1"/>
    </source>
</evidence>
<protein>
    <submittedName>
        <fullName evidence="1">Uncharacterized protein</fullName>
    </submittedName>
</protein>
<dbReference type="EMBL" id="JABWDY010003150">
    <property type="protein sequence ID" value="KAF5206144.1"/>
    <property type="molecule type" value="Genomic_DNA"/>
</dbReference>
<dbReference type="OrthoDB" id="672127at2759"/>
<gene>
    <name evidence="1" type="ORF">FRX31_004266</name>
</gene>
<accession>A0A7J6X8U4</accession>
<organism evidence="1 2">
    <name type="scientific">Thalictrum thalictroides</name>
    <name type="common">Rue-anemone</name>
    <name type="synonym">Anemone thalictroides</name>
    <dbReference type="NCBI Taxonomy" id="46969"/>
    <lineage>
        <taxon>Eukaryota</taxon>
        <taxon>Viridiplantae</taxon>
        <taxon>Streptophyta</taxon>
        <taxon>Embryophyta</taxon>
        <taxon>Tracheophyta</taxon>
        <taxon>Spermatophyta</taxon>
        <taxon>Magnoliopsida</taxon>
        <taxon>Ranunculales</taxon>
        <taxon>Ranunculaceae</taxon>
        <taxon>Thalictroideae</taxon>
        <taxon>Thalictrum</taxon>
    </lineage>
</organism>
<proteinExistence type="predicted"/>
<dbReference type="Proteomes" id="UP000554482">
    <property type="component" value="Unassembled WGS sequence"/>
</dbReference>
<sequence length="415" mass="47686">MVDSIKKVEDGESELVSSIRDKLQILPSLSSESCIYMVPSVLRSVNELAYSPKIVSIGPLHRRKEQLLAIELHKQCYLKDFLDRNAHISLEDCVKSLQGLEEKARSYYAEPISLSSNDFVEMMLLDGCFVLELFLRDKYPKLRNQVDPIFKNSRLPTWIYNDLFLLENQLPFFVFENLYSLTNGCSCSEQYTSFSFKDKIHTEKCSFLELTLGYFNYFGSYTNRSKLLLPKKSDLHVNHFLHLLQISYQPSEAKLEPKGNGRLEFIPNASELHEAGIRFKKVTAAKSFMDVKFTNGVLEIPYLHIGETTYLRFPNIIAMEQCGVSKTTYFTDYCLLMACLINSPSDVKLLKGLGIIGNFVGCSDNWVCSKEEVSRIFDKLCKGIRTKSESFYYRRLFEDVDAHYNAQKQKTGNSN</sequence>
<comment type="caution">
    <text evidence="1">The sequence shown here is derived from an EMBL/GenBank/DDBJ whole genome shotgun (WGS) entry which is preliminary data.</text>
</comment>
<dbReference type="PANTHER" id="PTHR31170">
    <property type="entry name" value="BNAC04G53230D PROTEIN"/>
    <property type="match status" value="1"/>
</dbReference>
<dbReference type="PANTHER" id="PTHR31170:SF25">
    <property type="entry name" value="BNAA09G04570D PROTEIN"/>
    <property type="match status" value="1"/>
</dbReference>
<keyword evidence="2" id="KW-1185">Reference proteome</keyword>
<evidence type="ECO:0000313" key="2">
    <source>
        <dbReference type="Proteomes" id="UP000554482"/>
    </source>
</evidence>
<dbReference type="AlphaFoldDB" id="A0A7J6X8U4"/>
<dbReference type="Pfam" id="PF03140">
    <property type="entry name" value="DUF247"/>
    <property type="match status" value="1"/>
</dbReference>
<dbReference type="InterPro" id="IPR004158">
    <property type="entry name" value="DUF247_pln"/>
</dbReference>